<protein>
    <recommendedName>
        <fullName evidence="9 10">Large ribosomal subunit protein uL22</fullName>
    </recommendedName>
</protein>
<dbReference type="Pfam" id="PF00237">
    <property type="entry name" value="Ribosomal_L22"/>
    <property type="match status" value="1"/>
</dbReference>
<dbReference type="Gene3D" id="3.90.470.10">
    <property type="entry name" value="Ribosomal protein L22/L17"/>
    <property type="match status" value="1"/>
</dbReference>
<evidence type="ECO:0000256" key="9">
    <source>
        <dbReference type="ARBA" id="ARBA00035207"/>
    </source>
</evidence>
<dbReference type="PANTHER" id="PTHR13501">
    <property type="entry name" value="CHLOROPLAST 50S RIBOSOMAL PROTEIN L22-RELATED"/>
    <property type="match status" value="1"/>
</dbReference>
<comment type="caution">
    <text evidence="14">The sequence shown here is derived from an EMBL/GenBank/DDBJ whole genome shotgun (WGS) entry which is preliminary data.</text>
</comment>
<dbReference type="GO" id="GO:0003735">
    <property type="term" value="F:structural constituent of ribosome"/>
    <property type="evidence" value="ECO:0007669"/>
    <property type="project" value="InterPro"/>
</dbReference>
<proteinExistence type="inferred from homology"/>
<keyword evidence="5 10" id="KW-0694">RNA-binding</keyword>
<dbReference type="EMBL" id="LOEE01000046">
    <property type="protein sequence ID" value="KXG74778.1"/>
    <property type="molecule type" value="Genomic_DNA"/>
</dbReference>
<accession>A0A140L2K3</accession>
<comment type="function">
    <text evidence="10 13">This protein binds specifically to 23S rRNA; its binding is stimulated by other ribosomal proteins, e.g., L4, L17, and L20. It is important during the early stages of 50S assembly. It makes multiple contacts with different domains of the 23S rRNA in the assembled 50S subunit and ribosome.</text>
</comment>
<evidence type="ECO:0000256" key="13">
    <source>
        <dbReference type="RuleBase" id="RU004008"/>
    </source>
</evidence>
<dbReference type="Proteomes" id="UP000070456">
    <property type="component" value="Unassembled WGS sequence"/>
</dbReference>
<keyword evidence="15" id="KW-1185">Reference proteome</keyword>
<comment type="similarity">
    <text evidence="2 10 11">Belongs to the universal ribosomal protein uL22 family.</text>
</comment>
<evidence type="ECO:0000313" key="15">
    <source>
        <dbReference type="Proteomes" id="UP000070456"/>
    </source>
</evidence>
<keyword evidence="4 10" id="KW-0699">rRNA-binding</keyword>
<evidence type="ECO:0000256" key="3">
    <source>
        <dbReference type="ARBA" id="ARBA00011838"/>
    </source>
</evidence>
<name>A0A140L2K3_9FIRM</name>
<evidence type="ECO:0000256" key="2">
    <source>
        <dbReference type="ARBA" id="ARBA00009451"/>
    </source>
</evidence>
<comment type="function">
    <text evidence="8">This protein binds specifically to 23S rRNA; its binding is stimulated by other ribosomal proteins, e.g. L4, L17, and L20. It is important during the early stages of 50S assembly. It makes multiple contacts with different domains of the 23S rRNA in the assembled 50S subunit and ribosome.</text>
</comment>
<organism evidence="14 15">
    <name type="scientific">Thermotalea metallivorans</name>
    <dbReference type="NCBI Taxonomy" id="520762"/>
    <lineage>
        <taxon>Bacteria</taxon>
        <taxon>Bacillati</taxon>
        <taxon>Bacillota</taxon>
        <taxon>Clostridia</taxon>
        <taxon>Peptostreptococcales</taxon>
        <taxon>Thermotaleaceae</taxon>
        <taxon>Thermotalea</taxon>
    </lineage>
</organism>
<dbReference type="InterPro" id="IPR005727">
    <property type="entry name" value="Ribosomal_uL22_bac/chlpt-type"/>
</dbReference>
<evidence type="ECO:0000313" key="14">
    <source>
        <dbReference type="EMBL" id="KXG74778.1"/>
    </source>
</evidence>
<dbReference type="RefSeq" id="WP_083525090.1">
    <property type="nucleotide sequence ID" value="NZ_LOEE01000046.1"/>
</dbReference>
<dbReference type="GO" id="GO:0022625">
    <property type="term" value="C:cytosolic large ribosomal subunit"/>
    <property type="evidence" value="ECO:0007669"/>
    <property type="project" value="TreeGrafter"/>
</dbReference>
<dbReference type="STRING" id="520762.AN619_21180"/>
<dbReference type="GO" id="GO:0019843">
    <property type="term" value="F:rRNA binding"/>
    <property type="evidence" value="ECO:0007669"/>
    <property type="project" value="UniProtKB-UniRule"/>
</dbReference>
<keyword evidence="6 10" id="KW-0689">Ribosomal protein</keyword>
<evidence type="ECO:0000256" key="5">
    <source>
        <dbReference type="ARBA" id="ARBA00022884"/>
    </source>
</evidence>
<dbReference type="OrthoDB" id="9805969at2"/>
<evidence type="ECO:0000256" key="7">
    <source>
        <dbReference type="ARBA" id="ARBA00023274"/>
    </source>
</evidence>
<dbReference type="AlphaFoldDB" id="A0A140L2K3"/>
<dbReference type="GO" id="GO:0006412">
    <property type="term" value="P:translation"/>
    <property type="evidence" value="ECO:0007669"/>
    <property type="project" value="UniProtKB-UniRule"/>
</dbReference>
<comment type="subunit">
    <text evidence="3 10 12">Part of the 50S ribosomal subunit.</text>
</comment>
<evidence type="ECO:0000256" key="4">
    <source>
        <dbReference type="ARBA" id="ARBA00022730"/>
    </source>
</evidence>
<comment type="function">
    <text evidence="1 10">The globular domain of the protein is located near the polypeptide exit tunnel on the outside of the subunit, while an extended beta-hairpin is found that lines the wall of the exit tunnel in the center of the 70S ribosome.</text>
</comment>
<keyword evidence="7 10" id="KW-0687">Ribonucleoprotein</keyword>
<evidence type="ECO:0000256" key="1">
    <source>
        <dbReference type="ARBA" id="ARBA00003478"/>
    </source>
</evidence>
<dbReference type="PATRIC" id="fig|520762.4.peg.2346"/>
<evidence type="ECO:0000256" key="12">
    <source>
        <dbReference type="RuleBase" id="RU004006"/>
    </source>
</evidence>
<gene>
    <name evidence="10 14" type="primary">rplV</name>
    <name evidence="14" type="ORF">AN619_21180</name>
</gene>
<evidence type="ECO:0000256" key="11">
    <source>
        <dbReference type="RuleBase" id="RU004005"/>
    </source>
</evidence>
<dbReference type="InterPro" id="IPR036394">
    <property type="entry name" value="Ribosomal_uL22_sf"/>
</dbReference>
<evidence type="ECO:0000256" key="6">
    <source>
        <dbReference type="ARBA" id="ARBA00022980"/>
    </source>
</evidence>
<dbReference type="InterPro" id="IPR047867">
    <property type="entry name" value="Ribosomal_uL22_bac/org-type"/>
</dbReference>
<evidence type="ECO:0000256" key="8">
    <source>
        <dbReference type="ARBA" id="ARBA00025084"/>
    </source>
</evidence>
<reference evidence="14 15" key="1">
    <citation type="submission" date="2015-12" db="EMBL/GenBank/DDBJ databases">
        <title>Draft genome sequence of the thermoanaerobe Thermotalea metallivorans, an isolate from the runoff channel of the Great Artesian Basin, Australia.</title>
        <authorList>
            <person name="Patel B.K."/>
        </authorList>
    </citation>
    <scope>NUCLEOTIDE SEQUENCE [LARGE SCALE GENOMIC DNA]</scope>
    <source>
        <strain evidence="14 15">B2-1</strain>
    </source>
</reference>
<evidence type="ECO:0000256" key="10">
    <source>
        <dbReference type="HAMAP-Rule" id="MF_01331"/>
    </source>
</evidence>
<dbReference type="SUPFAM" id="SSF54843">
    <property type="entry name" value="Ribosomal protein L22"/>
    <property type="match status" value="1"/>
</dbReference>
<sequence length="111" mass="12267">MEARAIAKYVRISPRKIKPICDLVRGKNANEALTILKFTPRAGAPVLAKVIKSAMANGENNHQMDVDKLYVAEVYANQGPTLKRWRAASMGRGVKILKRTSHVGVVLKERA</sequence>
<dbReference type="HAMAP" id="MF_01331_B">
    <property type="entry name" value="Ribosomal_uL22_B"/>
    <property type="match status" value="1"/>
</dbReference>
<dbReference type="NCBIfam" id="TIGR01044">
    <property type="entry name" value="rplV_bact"/>
    <property type="match status" value="1"/>
</dbReference>
<dbReference type="InterPro" id="IPR001063">
    <property type="entry name" value="Ribosomal_uL22"/>
</dbReference>
<dbReference type="CDD" id="cd00336">
    <property type="entry name" value="Ribosomal_L22"/>
    <property type="match status" value="1"/>
</dbReference>
<dbReference type="PANTHER" id="PTHR13501:SF8">
    <property type="entry name" value="LARGE RIBOSOMAL SUBUNIT PROTEIN UL22M"/>
    <property type="match status" value="1"/>
</dbReference>